<keyword evidence="2 7" id="KW-0812">Transmembrane</keyword>
<proteinExistence type="inferred from homology"/>
<evidence type="ECO:0000256" key="6">
    <source>
        <dbReference type="SAM" id="MobiDB-lite"/>
    </source>
</evidence>
<organism evidence="9 10">
    <name type="scientific">Echria macrotheca</name>
    <dbReference type="NCBI Taxonomy" id="438768"/>
    <lineage>
        <taxon>Eukaryota</taxon>
        <taxon>Fungi</taxon>
        <taxon>Dikarya</taxon>
        <taxon>Ascomycota</taxon>
        <taxon>Pezizomycotina</taxon>
        <taxon>Sordariomycetes</taxon>
        <taxon>Sordariomycetidae</taxon>
        <taxon>Sordariales</taxon>
        <taxon>Schizotheciaceae</taxon>
        <taxon>Echria</taxon>
    </lineage>
</organism>
<evidence type="ECO:0000256" key="3">
    <source>
        <dbReference type="ARBA" id="ARBA00022989"/>
    </source>
</evidence>
<comment type="similarity">
    <text evidence="5">Belongs to the SAT4 family.</text>
</comment>
<evidence type="ECO:0000259" key="8">
    <source>
        <dbReference type="Pfam" id="PF20684"/>
    </source>
</evidence>
<feature type="transmembrane region" description="Helical" evidence="7">
    <location>
        <begin position="34"/>
        <end position="58"/>
    </location>
</feature>
<gene>
    <name evidence="9" type="ORF">QBC47DRAFT_415394</name>
</gene>
<evidence type="ECO:0000256" key="4">
    <source>
        <dbReference type="ARBA" id="ARBA00023136"/>
    </source>
</evidence>
<feature type="transmembrane region" description="Helical" evidence="7">
    <location>
        <begin position="190"/>
        <end position="214"/>
    </location>
</feature>
<dbReference type="PANTHER" id="PTHR33048">
    <property type="entry name" value="PTH11-LIKE INTEGRAL MEMBRANE PROTEIN (AFU_ORTHOLOGUE AFUA_5G11245)"/>
    <property type="match status" value="1"/>
</dbReference>
<keyword evidence="4 7" id="KW-0472">Membrane</keyword>
<dbReference type="AlphaFoldDB" id="A0AAJ0B8H1"/>
<feature type="transmembrane region" description="Helical" evidence="7">
    <location>
        <begin position="226"/>
        <end position="244"/>
    </location>
</feature>
<feature type="domain" description="Rhodopsin" evidence="8">
    <location>
        <begin position="54"/>
        <end position="279"/>
    </location>
</feature>
<dbReference type="InterPro" id="IPR049326">
    <property type="entry name" value="Rhodopsin_dom_fungi"/>
</dbReference>
<dbReference type="InterPro" id="IPR052337">
    <property type="entry name" value="SAT4-like"/>
</dbReference>
<feature type="region of interest" description="Disordered" evidence="6">
    <location>
        <begin position="351"/>
        <end position="377"/>
    </location>
</feature>
<sequence>MASSNATIVEDPGTGSTMTSAPGPGGPQDTSTQAAGVIAAWVIMTTMSGITVCLRFYTRRAILNVLGTEDWLILVAMLLAVGACIGSVRQTFFALGHHVWTVSPENYSHWLFEQWYTLFLYATSLGFTKLSILFLYMRILVHGTRMRLANYIVMGTVVACNIWIFITSFINCIPLEATWDLSVQGKCLGLASALGNSIIHILTDFIIFALPLPVVVSLRIHRKQKIALMAVFCLGFVMISIARMDFSDMTYQFAAFAYWGAVEVNLAIICACLTTLKPLGVRLFPRLLASSTRRTSAYPVGSFGVRQQGIPLASSSQMTASGKAAKGGHERRYSRFEEKDIIDCEVAADLDEPEGSSSQSRIVSPTTSKAHMTLGLS</sequence>
<evidence type="ECO:0000256" key="1">
    <source>
        <dbReference type="ARBA" id="ARBA00004141"/>
    </source>
</evidence>
<dbReference type="Pfam" id="PF20684">
    <property type="entry name" value="Fung_rhodopsin"/>
    <property type="match status" value="1"/>
</dbReference>
<feature type="transmembrane region" description="Helical" evidence="7">
    <location>
        <begin position="148"/>
        <end position="170"/>
    </location>
</feature>
<accession>A0AAJ0B8H1</accession>
<comment type="subcellular location">
    <subcellularLocation>
        <location evidence="1">Membrane</location>
        <topology evidence="1">Multi-pass membrane protein</topology>
    </subcellularLocation>
</comment>
<feature type="transmembrane region" description="Helical" evidence="7">
    <location>
        <begin position="256"/>
        <end position="276"/>
    </location>
</feature>
<keyword evidence="10" id="KW-1185">Reference proteome</keyword>
<reference evidence="9" key="1">
    <citation type="submission" date="2023-06" db="EMBL/GenBank/DDBJ databases">
        <title>Genome-scale phylogeny and comparative genomics of the fungal order Sordariales.</title>
        <authorList>
            <consortium name="Lawrence Berkeley National Laboratory"/>
            <person name="Hensen N."/>
            <person name="Bonometti L."/>
            <person name="Westerberg I."/>
            <person name="Brannstrom I.O."/>
            <person name="Guillou S."/>
            <person name="Cros-Aarteil S."/>
            <person name="Calhoun S."/>
            <person name="Haridas S."/>
            <person name="Kuo A."/>
            <person name="Mondo S."/>
            <person name="Pangilinan J."/>
            <person name="Riley R."/>
            <person name="Labutti K."/>
            <person name="Andreopoulos B."/>
            <person name="Lipzen A."/>
            <person name="Chen C."/>
            <person name="Yanf M."/>
            <person name="Daum C."/>
            <person name="Ng V."/>
            <person name="Clum A."/>
            <person name="Steindorff A."/>
            <person name="Ohm R."/>
            <person name="Martin F."/>
            <person name="Silar P."/>
            <person name="Natvig D."/>
            <person name="Lalanne C."/>
            <person name="Gautier V."/>
            <person name="Ament-Velasquez S.L."/>
            <person name="Kruys A."/>
            <person name="Hutchinson M.I."/>
            <person name="Powell A.J."/>
            <person name="Barry K."/>
            <person name="Miller A.N."/>
            <person name="Grigoriev I.V."/>
            <person name="Debuchy R."/>
            <person name="Gladieux P."/>
            <person name="Thoren M.H."/>
            <person name="Johannesson H."/>
        </authorList>
    </citation>
    <scope>NUCLEOTIDE SEQUENCE</scope>
    <source>
        <strain evidence="9">PSN4</strain>
    </source>
</reference>
<evidence type="ECO:0000256" key="7">
    <source>
        <dbReference type="SAM" id="Phobius"/>
    </source>
</evidence>
<feature type="compositionally biased region" description="Polar residues" evidence="6">
    <location>
        <begin position="355"/>
        <end position="377"/>
    </location>
</feature>
<dbReference type="Proteomes" id="UP001239445">
    <property type="component" value="Unassembled WGS sequence"/>
</dbReference>
<dbReference type="GO" id="GO:0016020">
    <property type="term" value="C:membrane"/>
    <property type="evidence" value="ECO:0007669"/>
    <property type="project" value="UniProtKB-SubCell"/>
</dbReference>
<evidence type="ECO:0000313" key="10">
    <source>
        <dbReference type="Proteomes" id="UP001239445"/>
    </source>
</evidence>
<feature type="region of interest" description="Disordered" evidence="6">
    <location>
        <begin position="1"/>
        <end position="31"/>
    </location>
</feature>
<name>A0AAJ0B8H1_9PEZI</name>
<dbReference type="EMBL" id="MU839837">
    <property type="protein sequence ID" value="KAK1753616.1"/>
    <property type="molecule type" value="Genomic_DNA"/>
</dbReference>
<evidence type="ECO:0000256" key="5">
    <source>
        <dbReference type="ARBA" id="ARBA00038359"/>
    </source>
</evidence>
<keyword evidence="3 7" id="KW-1133">Transmembrane helix</keyword>
<protein>
    <recommendedName>
        <fullName evidence="8">Rhodopsin domain-containing protein</fullName>
    </recommendedName>
</protein>
<dbReference type="PANTHER" id="PTHR33048:SF47">
    <property type="entry name" value="INTEGRAL MEMBRANE PROTEIN-RELATED"/>
    <property type="match status" value="1"/>
</dbReference>
<feature type="transmembrane region" description="Helical" evidence="7">
    <location>
        <begin position="70"/>
        <end position="95"/>
    </location>
</feature>
<comment type="caution">
    <text evidence="9">The sequence shown here is derived from an EMBL/GenBank/DDBJ whole genome shotgun (WGS) entry which is preliminary data.</text>
</comment>
<feature type="transmembrane region" description="Helical" evidence="7">
    <location>
        <begin position="115"/>
        <end position="136"/>
    </location>
</feature>
<evidence type="ECO:0000313" key="9">
    <source>
        <dbReference type="EMBL" id="KAK1753616.1"/>
    </source>
</evidence>
<evidence type="ECO:0000256" key="2">
    <source>
        <dbReference type="ARBA" id="ARBA00022692"/>
    </source>
</evidence>